<keyword evidence="2" id="KW-0539">Nucleus</keyword>
<dbReference type="Gene3D" id="3.40.50.620">
    <property type="entry name" value="HUPs"/>
    <property type="match status" value="1"/>
</dbReference>
<feature type="compositionally biased region" description="Pro residues" evidence="3">
    <location>
        <begin position="636"/>
        <end position="645"/>
    </location>
</feature>
<comment type="subcellular location">
    <subcellularLocation>
        <location evidence="1">Nucleus</location>
    </subcellularLocation>
</comment>
<accession>A0A1Y2F7W7</accession>
<feature type="region of interest" description="Disordered" evidence="3">
    <location>
        <begin position="596"/>
        <end position="645"/>
    </location>
</feature>
<dbReference type="AlphaFoldDB" id="A0A1Y2F7W7"/>
<feature type="region of interest" description="Disordered" evidence="3">
    <location>
        <begin position="96"/>
        <end position="177"/>
    </location>
</feature>
<comment type="caution">
    <text evidence="6">The sequence shown here is derived from an EMBL/GenBank/DDBJ whole genome shotgun (WGS) entry which is preliminary data.</text>
</comment>
<protein>
    <submittedName>
        <fullName evidence="6">Uncharacterized protein</fullName>
    </submittedName>
</protein>
<dbReference type="SUPFAM" id="SSF52374">
    <property type="entry name" value="Nucleotidylyl transferase"/>
    <property type="match status" value="1"/>
</dbReference>
<dbReference type="OrthoDB" id="349045at2759"/>
<feature type="region of interest" description="Disordered" evidence="3">
    <location>
        <begin position="44"/>
        <end position="75"/>
    </location>
</feature>
<dbReference type="Proteomes" id="UP000193685">
    <property type="component" value="Unassembled WGS sequence"/>
</dbReference>
<feature type="domain" description="WHIM1" evidence="5">
    <location>
        <begin position="312"/>
        <end position="345"/>
    </location>
</feature>
<dbReference type="InterPro" id="IPR014729">
    <property type="entry name" value="Rossmann-like_a/b/a_fold"/>
</dbReference>
<evidence type="ECO:0000256" key="1">
    <source>
        <dbReference type="ARBA" id="ARBA00004123"/>
    </source>
</evidence>
<dbReference type="PANTHER" id="PTHR42107:SF1">
    <property type="entry name" value="WHIM1 DOMAIN-CONTAINING PROTEIN"/>
    <property type="match status" value="1"/>
</dbReference>
<evidence type="ECO:0000259" key="5">
    <source>
        <dbReference type="Pfam" id="PF15612"/>
    </source>
</evidence>
<dbReference type="EMBL" id="MCFI01000014">
    <property type="protein sequence ID" value="ORY79981.1"/>
    <property type="molecule type" value="Genomic_DNA"/>
</dbReference>
<gene>
    <name evidence="6" type="ORF">BCR37DRAFT_381410</name>
</gene>
<keyword evidence="7" id="KW-1185">Reference proteome</keyword>
<dbReference type="InterPro" id="IPR004821">
    <property type="entry name" value="Cyt_trans-like"/>
</dbReference>
<dbReference type="GO" id="GO:0003824">
    <property type="term" value="F:catalytic activity"/>
    <property type="evidence" value="ECO:0007669"/>
    <property type="project" value="InterPro"/>
</dbReference>
<feature type="region of interest" description="Disordered" evidence="3">
    <location>
        <begin position="990"/>
        <end position="1011"/>
    </location>
</feature>
<name>A0A1Y2F7W7_PROLT</name>
<evidence type="ECO:0000256" key="2">
    <source>
        <dbReference type="ARBA" id="ARBA00023242"/>
    </source>
</evidence>
<dbReference type="Pfam" id="PF15612">
    <property type="entry name" value="WHIM1"/>
    <property type="match status" value="1"/>
</dbReference>
<dbReference type="InterPro" id="IPR028942">
    <property type="entry name" value="WHIM1_dom"/>
</dbReference>
<feature type="domain" description="Cytidyltransferase-like" evidence="4">
    <location>
        <begin position="827"/>
        <end position="986"/>
    </location>
</feature>
<dbReference type="PANTHER" id="PTHR42107">
    <property type="entry name" value="YALI0D24453P"/>
    <property type="match status" value="1"/>
</dbReference>
<dbReference type="Pfam" id="PF01467">
    <property type="entry name" value="CTP_transf_like"/>
    <property type="match status" value="1"/>
</dbReference>
<dbReference type="RefSeq" id="XP_040724115.1">
    <property type="nucleotide sequence ID" value="XM_040869690.1"/>
</dbReference>
<organism evidence="6 7">
    <name type="scientific">Protomyces lactucae-debilis</name>
    <dbReference type="NCBI Taxonomy" id="2754530"/>
    <lineage>
        <taxon>Eukaryota</taxon>
        <taxon>Fungi</taxon>
        <taxon>Dikarya</taxon>
        <taxon>Ascomycota</taxon>
        <taxon>Taphrinomycotina</taxon>
        <taxon>Taphrinomycetes</taxon>
        <taxon>Taphrinales</taxon>
        <taxon>Protomycetaceae</taxon>
        <taxon>Protomyces</taxon>
    </lineage>
</organism>
<proteinExistence type="predicted"/>
<reference evidence="6 7" key="1">
    <citation type="submission" date="2016-07" db="EMBL/GenBank/DDBJ databases">
        <title>Pervasive Adenine N6-methylation of Active Genes in Fungi.</title>
        <authorList>
            <consortium name="DOE Joint Genome Institute"/>
            <person name="Mondo S.J."/>
            <person name="Dannebaum R.O."/>
            <person name="Kuo R.C."/>
            <person name="Labutti K."/>
            <person name="Haridas S."/>
            <person name="Kuo A."/>
            <person name="Salamov A."/>
            <person name="Ahrendt S.R."/>
            <person name="Lipzen A."/>
            <person name="Sullivan W."/>
            <person name="Andreopoulos W.B."/>
            <person name="Clum A."/>
            <person name="Lindquist E."/>
            <person name="Daum C."/>
            <person name="Ramamoorthy G.K."/>
            <person name="Gryganskyi A."/>
            <person name="Culley D."/>
            <person name="Magnuson J.K."/>
            <person name="James T.Y."/>
            <person name="O'Malley M.A."/>
            <person name="Stajich J.E."/>
            <person name="Spatafora J.W."/>
            <person name="Visel A."/>
            <person name="Grigoriev I.V."/>
        </authorList>
    </citation>
    <scope>NUCLEOTIDE SEQUENCE [LARGE SCALE GENOMIC DNA]</scope>
    <source>
        <strain evidence="6 7">12-1054</strain>
    </source>
</reference>
<feature type="compositionally biased region" description="Acidic residues" evidence="3">
    <location>
        <begin position="123"/>
        <end position="139"/>
    </location>
</feature>
<feature type="compositionally biased region" description="Polar residues" evidence="3">
    <location>
        <begin position="44"/>
        <end position="70"/>
    </location>
</feature>
<dbReference type="STRING" id="56484.A0A1Y2F7W7"/>
<feature type="compositionally biased region" description="Acidic residues" evidence="3">
    <location>
        <begin position="502"/>
        <end position="514"/>
    </location>
</feature>
<feature type="region of interest" description="Disordered" evidence="3">
    <location>
        <begin position="466"/>
        <end position="550"/>
    </location>
</feature>
<sequence>MAAYSISTIHPLPSLSASASASTQALTARASPIYVFLSIAQSKTRHSSSTDTQTHNHTRSSIQSKQPSDSQTRHSEAAWMFNPDTWDLTGERELCDAASDTSAEPSHQAAPRAPMSLGSMDDAYNDADEQNESLSGDEDTNYKSVQEESHTAAIHDPAPSAITHATPSTTDLAPDDTPKPVLLKISFKQSDAKHNNDISNNKLEDDATYAARSWETTNFTIPFLLALRTCFSEKFTDVPDLGPQDIEEGVVAEPPSADVQIFMCRLLTLAANRSKTVDYPQYNRPLAEVVDRLAPTRGDPAWHGQNPMPQGKKFVELEWQDRLRLLHCLGEWALQESKYCRDLIETHYARKNRPNPLAFTAVGTDDWKHSYFLFKGVDTPFRLFIQTDPARTPCRWYAIASSMEELRILVDDLRATACFTQRGKQLLQQLDGVVVPECERSCAVRAKLLHNKERALRERYRKQAVAQRLQAQHGDREAMSRTRGKPRVDYNSMLEGGGGRQDEEEEEELEDGGDEPQRSFSGRLLKRKREELPMEIAGTPSKQSTERSFGPGEVVDGGYLGGYDFDVRSPEQIAAEEAARERLKLKMPFKRWSEILTKQQQKRKKKQEERERLGLLKPKATRAKSSPRTSLVPAEPAAPPIPEGPPSQHVLVIGSTGVDLSHAALSATVLQTAAQHCQNATGLDIWLHLPPAIVANPRGFFGRLQGMLAQLYLAAGQALAMHAVDSQTCPVTVIIAGWAGYDLATEHIEWLYACCREEDRGHMARFATKSRHKLQYVQLLMDPAQASLSMPQTPGHNSQMSAKATPGGSYMGPLPPQMSSFAGVAVHGTFDHLHQGHKILLTCAAILSTQTVYLGLLDDAPAQQRAAPHGQLVQPLAERIHHVAHFLSRIRRRVSVQVSSLPEQDLLGPVASELAVQALVVSKETEALCGTVAGWRIAHSLPLLSNYVTDVVGEAEICVQAGAAAEQVDWVSVKEKKVSSSKIRERWAQQGRTLQEAAKHEDASQGGHGAGGVVVQQPSLAMKAETSAFVPSFQRISQDVLMNDA</sequence>
<evidence type="ECO:0000313" key="7">
    <source>
        <dbReference type="Proteomes" id="UP000193685"/>
    </source>
</evidence>
<dbReference type="GO" id="GO:0005634">
    <property type="term" value="C:nucleus"/>
    <property type="evidence" value="ECO:0007669"/>
    <property type="project" value="UniProtKB-SubCell"/>
</dbReference>
<evidence type="ECO:0000256" key="3">
    <source>
        <dbReference type="SAM" id="MobiDB-lite"/>
    </source>
</evidence>
<evidence type="ECO:0000313" key="6">
    <source>
        <dbReference type="EMBL" id="ORY79981.1"/>
    </source>
</evidence>
<dbReference type="GeneID" id="63786289"/>
<evidence type="ECO:0000259" key="4">
    <source>
        <dbReference type="Pfam" id="PF01467"/>
    </source>
</evidence>